<gene>
    <name evidence="1" type="ORF">rsdtw13_19940</name>
</gene>
<name>A0ACB5RD98_9CLOT</name>
<comment type="caution">
    <text evidence="1">The sequence shown here is derived from an EMBL/GenBank/DDBJ whole genome shotgun (WGS) entry which is preliminary data.</text>
</comment>
<protein>
    <submittedName>
        <fullName evidence="1">Uncharacterized protein</fullName>
    </submittedName>
</protein>
<evidence type="ECO:0000313" key="1">
    <source>
        <dbReference type="EMBL" id="GKX66736.1"/>
    </source>
</evidence>
<dbReference type="EMBL" id="BROD01000001">
    <property type="protein sequence ID" value="GKX66736.1"/>
    <property type="molecule type" value="Genomic_DNA"/>
</dbReference>
<reference evidence="1" key="1">
    <citation type="journal article" date="2025" name="Int. J. Syst. Evol. Microbiol.">
        <title>Inconstantimicrobium mannanitabidum sp. nov., a novel member of the family Clostridiaceae isolated from anoxic soil under the treatment of reductive soil disinfestation.</title>
        <authorList>
            <person name="Ueki A."/>
            <person name="Tonouchi A."/>
            <person name="Honma S."/>
            <person name="Kaku N."/>
            <person name="Ueki K."/>
        </authorList>
    </citation>
    <scope>NUCLEOTIDE SEQUENCE</scope>
    <source>
        <strain evidence="1">TW13</strain>
    </source>
</reference>
<sequence length="107" mass="11962">MDNKMIGMCGTYCGVCEWKDKTNCPGCQACQGKPFWGECSIAKCSISNGYNHCGNCSNLPCDKLKNAYNNAEHGDNGERLINLQNWRAGKETYLKLRILKSEDKSEN</sequence>
<organism evidence="1 2">
    <name type="scientific">Inconstantimicrobium mannanitabidum</name>
    <dbReference type="NCBI Taxonomy" id="1604901"/>
    <lineage>
        <taxon>Bacteria</taxon>
        <taxon>Bacillati</taxon>
        <taxon>Bacillota</taxon>
        <taxon>Clostridia</taxon>
        <taxon>Eubacteriales</taxon>
        <taxon>Clostridiaceae</taxon>
        <taxon>Inconstantimicrobium</taxon>
    </lineage>
</organism>
<accession>A0ACB5RD98</accession>
<dbReference type="Proteomes" id="UP001058074">
    <property type="component" value="Unassembled WGS sequence"/>
</dbReference>
<evidence type="ECO:0000313" key="2">
    <source>
        <dbReference type="Proteomes" id="UP001058074"/>
    </source>
</evidence>
<proteinExistence type="predicted"/>
<keyword evidence="2" id="KW-1185">Reference proteome</keyword>